<evidence type="ECO:0000259" key="8">
    <source>
        <dbReference type="PROSITE" id="PS50222"/>
    </source>
</evidence>
<name>A0ABN9S6C6_9DINO</name>
<evidence type="ECO:0000256" key="5">
    <source>
        <dbReference type="ARBA" id="ARBA00023136"/>
    </source>
</evidence>
<dbReference type="Gene3D" id="1.10.287.70">
    <property type="match status" value="1"/>
</dbReference>
<gene>
    <name evidence="9" type="ORF">PCOR1329_LOCUS26841</name>
</gene>
<dbReference type="InterPro" id="IPR005821">
    <property type="entry name" value="Ion_trans_dom"/>
</dbReference>
<sequence length="658" mass="72395">MAAHVPRVPKSHDDGSPEAYDGLLARIGAMMDEHHRRMVGDIEQLLEGQDRPPRPLQPSGPAGQGCAAGPAKAEAPPTASPSSGAAGAVAGEGGAAPSSASASWPRSPRGEQSEQPVALLPAPGARQKKLEPAAQARAAEADDLSSSATAQRALKPPAPRTPPKTKLSFMAELLPRGGSIEDLPIARRLSKEKAAVLTPAGKRVLNRMNHNRSKKEKENDVVVEEGPFFHVLRRVVQHPGFDLGCAGVIISNSVLIGLEVDWKTVYDGEMPHMKYLNYACAVFFLVELILRLSLDGFLGFFVHSENRKWNMFDSALVTMSLLDALFIDFFNLGDDATGVSGGLKTLKMLRIVRICRVFRFFAELNHLAVMIIDSLMSLVWALVMLFIVVYVFAIFFTHGVTDKVRSSRTMTPAELELDPIARHFGSLWQTLQTLFQSMLNGISWHVLTDALREVHPTLLVLFLFYISFSMMAVLNVITGVFVDSAVDAARTQREYLVQKEIELKEKWCQEMRSLFHEMDADGSGTVCLSEVRFFFNDDRLRSYFTALGLETQDAERLFLLLDEGETGDIDIDMFLNGCLRLKGTARSIDVYQLLQDNRKMYNRVLDLQEAVATALKGGSVGPSAHAKGSCTPQGDGSKRNSEVQRRDSSGCSIVVEQF</sequence>
<feature type="compositionally biased region" description="Low complexity" evidence="6">
    <location>
        <begin position="59"/>
        <end position="107"/>
    </location>
</feature>
<feature type="compositionally biased region" description="Basic and acidic residues" evidence="6">
    <location>
        <begin position="636"/>
        <end position="648"/>
    </location>
</feature>
<dbReference type="PANTHER" id="PTHR10037">
    <property type="entry name" value="VOLTAGE-GATED CATION CHANNEL CALCIUM AND SODIUM"/>
    <property type="match status" value="1"/>
</dbReference>
<keyword evidence="10" id="KW-1185">Reference proteome</keyword>
<keyword evidence="5 7" id="KW-0472">Membrane</keyword>
<accession>A0ABN9S6C6</accession>
<evidence type="ECO:0000256" key="6">
    <source>
        <dbReference type="SAM" id="MobiDB-lite"/>
    </source>
</evidence>
<evidence type="ECO:0000256" key="2">
    <source>
        <dbReference type="ARBA" id="ARBA00022692"/>
    </source>
</evidence>
<dbReference type="PROSITE" id="PS00018">
    <property type="entry name" value="EF_HAND_1"/>
    <property type="match status" value="1"/>
</dbReference>
<dbReference type="PANTHER" id="PTHR10037:SF62">
    <property type="entry name" value="SODIUM CHANNEL PROTEIN 60E"/>
    <property type="match status" value="1"/>
</dbReference>
<dbReference type="PROSITE" id="PS50222">
    <property type="entry name" value="EF_HAND_2"/>
    <property type="match status" value="1"/>
</dbReference>
<comment type="subcellular location">
    <subcellularLocation>
        <location evidence="1">Membrane</location>
        <topology evidence="1">Multi-pass membrane protein</topology>
    </subcellularLocation>
</comment>
<dbReference type="Proteomes" id="UP001189429">
    <property type="component" value="Unassembled WGS sequence"/>
</dbReference>
<evidence type="ECO:0000256" key="3">
    <source>
        <dbReference type="ARBA" id="ARBA00022837"/>
    </source>
</evidence>
<dbReference type="SUPFAM" id="SSF81324">
    <property type="entry name" value="Voltage-gated potassium channels"/>
    <property type="match status" value="1"/>
</dbReference>
<evidence type="ECO:0000256" key="4">
    <source>
        <dbReference type="ARBA" id="ARBA00022989"/>
    </source>
</evidence>
<feature type="region of interest" description="Disordered" evidence="6">
    <location>
        <begin position="1"/>
        <end position="20"/>
    </location>
</feature>
<feature type="domain" description="EF-hand" evidence="8">
    <location>
        <begin position="506"/>
        <end position="541"/>
    </location>
</feature>
<dbReference type="EMBL" id="CAUYUJ010009612">
    <property type="protein sequence ID" value="CAK0827250.1"/>
    <property type="molecule type" value="Genomic_DNA"/>
</dbReference>
<dbReference type="InterPro" id="IPR002048">
    <property type="entry name" value="EF_hand_dom"/>
</dbReference>
<evidence type="ECO:0000256" key="1">
    <source>
        <dbReference type="ARBA" id="ARBA00004141"/>
    </source>
</evidence>
<evidence type="ECO:0000256" key="7">
    <source>
        <dbReference type="SAM" id="Phobius"/>
    </source>
</evidence>
<feature type="region of interest" description="Disordered" evidence="6">
    <location>
        <begin position="38"/>
        <end position="166"/>
    </location>
</feature>
<feature type="transmembrane region" description="Helical" evidence="7">
    <location>
        <begin position="378"/>
        <end position="400"/>
    </location>
</feature>
<feature type="transmembrane region" description="Helical" evidence="7">
    <location>
        <begin position="458"/>
        <end position="482"/>
    </location>
</feature>
<evidence type="ECO:0000313" key="10">
    <source>
        <dbReference type="Proteomes" id="UP001189429"/>
    </source>
</evidence>
<dbReference type="InterPro" id="IPR027359">
    <property type="entry name" value="Volt_channel_dom_sf"/>
</dbReference>
<dbReference type="Gene3D" id="1.20.120.350">
    <property type="entry name" value="Voltage-gated potassium channels. Chain C"/>
    <property type="match status" value="1"/>
</dbReference>
<keyword evidence="4 7" id="KW-1133">Transmembrane helix</keyword>
<dbReference type="Pfam" id="PF00520">
    <property type="entry name" value="Ion_trans"/>
    <property type="match status" value="1"/>
</dbReference>
<keyword evidence="2 7" id="KW-0812">Transmembrane</keyword>
<comment type="caution">
    <text evidence="9">The sequence shown here is derived from an EMBL/GenBank/DDBJ whole genome shotgun (WGS) entry which is preliminary data.</text>
</comment>
<dbReference type="Gene3D" id="1.10.238.10">
    <property type="entry name" value="EF-hand"/>
    <property type="match status" value="1"/>
</dbReference>
<organism evidence="9 10">
    <name type="scientific">Prorocentrum cordatum</name>
    <dbReference type="NCBI Taxonomy" id="2364126"/>
    <lineage>
        <taxon>Eukaryota</taxon>
        <taxon>Sar</taxon>
        <taxon>Alveolata</taxon>
        <taxon>Dinophyceae</taxon>
        <taxon>Prorocentrales</taxon>
        <taxon>Prorocentraceae</taxon>
        <taxon>Prorocentrum</taxon>
    </lineage>
</organism>
<keyword evidence="3" id="KW-0106">Calcium</keyword>
<proteinExistence type="predicted"/>
<dbReference type="InterPro" id="IPR018247">
    <property type="entry name" value="EF_Hand_1_Ca_BS"/>
</dbReference>
<protein>
    <recommendedName>
        <fullName evidence="8">EF-hand domain-containing protein</fullName>
    </recommendedName>
</protein>
<dbReference type="InterPro" id="IPR011992">
    <property type="entry name" value="EF-hand-dom_pair"/>
</dbReference>
<evidence type="ECO:0000313" key="9">
    <source>
        <dbReference type="EMBL" id="CAK0827250.1"/>
    </source>
</evidence>
<dbReference type="InterPro" id="IPR043203">
    <property type="entry name" value="VGCC_Ca_Na"/>
</dbReference>
<feature type="region of interest" description="Disordered" evidence="6">
    <location>
        <begin position="617"/>
        <end position="649"/>
    </location>
</feature>
<reference evidence="9" key="1">
    <citation type="submission" date="2023-10" db="EMBL/GenBank/DDBJ databases">
        <authorList>
            <person name="Chen Y."/>
            <person name="Shah S."/>
            <person name="Dougan E. K."/>
            <person name="Thang M."/>
            <person name="Chan C."/>
        </authorList>
    </citation>
    <scope>NUCLEOTIDE SEQUENCE [LARGE SCALE GENOMIC DNA]</scope>
</reference>
<dbReference type="SUPFAM" id="SSF47473">
    <property type="entry name" value="EF-hand"/>
    <property type="match status" value="1"/>
</dbReference>